<comment type="caution">
    <text evidence="1">The sequence shown here is derived from an EMBL/GenBank/DDBJ whole genome shotgun (WGS) entry which is preliminary data.</text>
</comment>
<gene>
    <name evidence="1" type="ORF">HMPREF0658_0713</name>
</gene>
<protein>
    <submittedName>
        <fullName evidence="1">Uncharacterized protein</fullName>
    </submittedName>
</protein>
<dbReference type="STRING" id="862515.HMPREF0658_0713"/>
<dbReference type="AlphaFoldDB" id="E0NRB2"/>
<sequence>MVLSLDIPISEYFIKLPIFKYCKIAVIGVILQRHIMINGYKRRSAGMLSLTSLEMAQWNMPIQLNYTGLKMGR</sequence>
<dbReference type="HOGENOM" id="CLU_2701703_0_0_10"/>
<reference evidence="1" key="1">
    <citation type="submission" date="2010-07" db="EMBL/GenBank/DDBJ databases">
        <authorList>
            <person name="Muzny D."/>
            <person name="Qin X."/>
            <person name="Deng J."/>
            <person name="Jiang H."/>
            <person name="Liu Y."/>
            <person name="Qu J."/>
            <person name="Song X.-Z."/>
            <person name="Zhang L."/>
            <person name="Thornton R."/>
            <person name="Coyle M."/>
            <person name="Francisco L."/>
            <person name="Jackson L."/>
            <person name="Javaid M."/>
            <person name="Korchina V."/>
            <person name="Kovar C."/>
            <person name="Mata R."/>
            <person name="Mathew T."/>
            <person name="Ngo R."/>
            <person name="Nguyen L."/>
            <person name="Nguyen N."/>
            <person name="Okwuonu G."/>
            <person name="Ongeri F."/>
            <person name="Pham C."/>
            <person name="Simmons D."/>
            <person name="Wilczek-Boney K."/>
            <person name="Hale W."/>
            <person name="Jakkamsetti A."/>
            <person name="Pham P."/>
            <person name="Ruth R."/>
            <person name="San Lucas F."/>
            <person name="Warren J."/>
            <person name="Zhang J."/>
            <person name="Zhao Z."/>
            <person name="Zhou C."/>
            <person name="Zhu D."/>
            <person name="Lee S."/>
            <person name="Bess C."/>
            <person name="Blankenburg K."/>
            <person name="Forbes L."/>
            <person name="Fu Q."/>
            <person name="Gubbala S."/>
            <person name="Hirani K."/>
            <person name="Jayaseelan J.C."/>
            <person name="Lara F."/>
            <person name="Munidasa M."/>
            <person name="Palculict T."/>
            <person name="Patil S."/>
            <person name="Pu L.-L."/>
            <person name="Saada N."/>
            <person name="Tang L."/>
            <person name="Weissenberger G."/>
            <person name="Zhu Y."/>
            <person name="Hemphill L."/>
            <person name="Shang Y."/>
            <person name="Youmans B."/>
            <person name="Ayvaz T."/>
            <person name="Ross M."/>
            <person name="Santibanez J."/>
            <person name="Aqrawi P."/>
            <person name="Gross S."/>
            <person name="Joshi V."/>
            <person name="Fowler G."/>
            <person name="Nazareth L."/>
            <person name="Reid J."/>
            <person name="Worley K."/>
            <person name="Petrosino J."/>
            <person name="Highlander S."/>
            <person name="Gibbs R."/>
        </authorList>
    </citation>
    <scope>NUCLEOTIDE SEQUENCE [LARGE SCALE GENOMIC DNA]</scope>
    <source>
        <strain evidence="1">DSM 16973</strain>
    </source>
</reference>
<dbReference type="EMBL" id="AEEI01000025">
    <property type="protein sequence ID" value="EFM02340.1"/>
    <property type="molecule type" value="Genomic_DNA"/>
</dbReference>
<dbReference type="BioCyc" id="PMAR862515-HMP:GMOO-726-MONOMER"/>
<keyword evidence="2" id="KW-1185">Reference proteome</keyword>
<name>E0NRB2_9BACT</name>
<proteinExistence type="predicted"/>
<accession>E0NRB2</accession>
<dbReference type="Proteomes" id="UP000004394">
    <property type="component" value="Unassembled WGS sequence"/>
</dbReference>
<organism evidence="1 2">
    <name type="scientific">Hoylesella marshii DSM 16973 = JCM 13450</name>
    <dbReference type="NCBI Taxonomy" id="862515"/>
    <lineage>
        <taxon>Bacteria</taxon>
        <taxon>Pseudomonadati</taxon>
        <taxon>Bacteroidota</taxon>
        <taxon>Bacteroidia</taxon>
        <taxon>Bacteroidales</taxon>
        <taxon>Prevotellaceae</taxon>
        <taxon>Hoylesella</taxon>
    </lineage>
</organism>
<evidence type="ECO:0000313" key="1">
    <source>
        <dbReference type="EMBL" id="EFM02340.1"/>
    </source>
</evidence>
<evidence type="ECO:0000313" key="2">
    <source>
        <dbReference type="Proteomes" id="UP000004394"/>
    </source>
</evidence>